<dbReference type="NCBIfam" id="NF038015">
    <property type="entry name" value="AztD"/>
    <property type="match status" value="1"/>
</dbReference>
<accession>A0ABS6I7V6</accession>
<sequence>MPHHSTLISPASATPKRRFPAKPLAAVGLSALLLSACGAPGGSAGNAAEPAASSSGKSSPKEAGAPSPRLVYTHDAGIGVLDATTLKPVGGAELSGFNRLNPAGDGRHVFVSTGDSFRLFDAGAWTEPHGDHSHHYVAEPKLTELAIEADKSGHVVRHAGKTVLFNDGSGKVESFKSSSLGASIEDGALPATDVYTTPEPHHGVAVELEDGKLLVTLGNEESRSGIAILSAGKGQERKEIVRNEDCPGVHGEAVAAGEAVVVGCENGMLIYKDGVITKVASPDAYGRLGNQAGSGKSPVILGDYKVDKAAELERPTRISLVNTETATLQLVDIGTSYSFRSLGRGPAGEALVLGTDGSLRVIDPVSGSVTSTIPVVAAWEESTTWQDPRPTLFVQGATAFVTEPATSTIHAVDLKTGKVKKSAELEHVPNELTGVEG</sequence>
<dbReference type="EMBL" id="JAHOPC010000004">
    <property type="protein sequence ID" value="MBU8866509.1"/>
    <property type="molecule type" value="Genomic_DNA"/>
</dbReference>
<protein>
    <recommendedName>
        <fullName evidence="4">Secreted protein</fullName>
    </recommendedName>
</protein>
<feature type="region of interest" description="Disordered" evidence="1">
    <location>
        <begin position="43"/>
        <end position="69"/>
    </location>
</feature>
<feature type="compositionally biased region" description="Low complexity" evidence="1">
    <location>
        <begin position="45"/>
        <end position="65"/>
    </location>
</feature>
<name>A0ABS6I7V6_9MICC</name>
<dbReference type="Proteomes" id="UP000824166">
    <property type="component" value="Unassembled WGS sequence"/>
</dbReference>
<organism evidence="2 3">
    <name type="scientific">Paenarthrobacter aromaticivorans</name>
    <dbReference type="NCBI Taxonomy" id="2849150"/>
    <lineage>
        <taxon>Bacteria</taxon>
        <taxon>Bacillati</taxon>
        <taxon>Actinomycetota</taxon>
        <taxon>Actinomycetes</taxon>
        <taxon>Micrococcales</taxon>
        <taxon>Micrococcaceae</taxon>
        <taxon>Paenarthrobacter</taxon>
    </lineage>
</organism>
<evidence type="ECO:0000313" key="2">
    <source>
        <dbReference type="EMBL" id="MBU8866509.1"/>
    </source>
</evidence>
<dbReference type="InterPro" id="IPR047697">
    <property type="entry name" value="AztD-like"/>
</dbReference>
<gene>
    <name evidence="2" type="ORF">KSW38_09440</name>
</gene>
<proteinExistence type="predicted"/>
<reference evidence="2 3" key="1">
    <citation type="submission" date="2021-06" db="EMBL/GenBank/DDBJ databases">
        <authorList>
            <person name="Jeong J.W."/>
        </authorList>
    </citation>
    <scope>NUCLEOTIDE SEQUENCE [LARGE SCALE GENOMIC DNA]</scope>
    <source>
        <strain evidence="2 3">MMS21-TAE1-1</strain>
    </source>
</reference>
<dbReference type="RefSeq" id="WP_216924524.1">
    <property type="nucleotide sequence ID" value="NZ_JAHOPC010000004.1"/>
</dbReference>
<evidence type="ECO:0008006" key="4">
    <source>
        <dbReference type="Google" id="ProtNLM"/>
    </source>
</evidence>
<evidence type="ECO:0000256" key="1">
    <source>
        <dbReference type="SAM" id="MobiDB-lite"/>
    </source>
</evidence>
<keyword evidence="3" id="KW-1185">Reference proteome</keyword>
<comment type="caution">
    <text evidence="2">The sequence shown here is derived from an EMBL/GenBank/DDBJ whole genome shotgun (WGS) entry which is preliminary data.</text>
</comment>
<evidence type="ECO:0000313" key="3">
    <source>
        <dbReference type="Proteomes" id="UP000824166"/>
    </source>
</evidence>